<dbReference type="Proteomes" id="UP001458880">
    <property type="component" value="Unassembled WGS sequence"/>
</dbReference>
<sequence>MQGGCGLSLNCDSSVKELQTLYFPVSPRRSDSFLNSFFLKSTTVTTEIEEEHLEQIVRFKDPKEFTARDADCPSQPPRWPTECQVLEEKIEHIDHVPAVPEPYYVPTGKEVQPKPVGEECGIVVYQYYPISAVNYSVERRWESLPFTDVSLSGRGLSPVRVPLRIRQSGQSDQDYCHVLRAVPQN</sequence>
<name>A0AAW1L550_POPJA</name>
<keyword evidence="1" id="KW-0121">Carboxypeptidase</keyword>
<dbReference type="GO" id="GO:0004180">
    <property type="term" value="F:carboxypeptidase activity"/>
    <property type="evidence" value="ECO:0007669"/>
    <property type="project" value="UniProtKB-KW"/>
</dbReference>
<organism evidence="1 2">
    <name type="scientific">Popillia japonica</name>
    <name type="common">Japanese beetle</name>
    <dbReference type="NCBI Taxonomy" id="7064"/>
    <lineage>
        <taxon>Eukaryota</taxon>
        <taxon>Metazoa</taxon>
        <taxon>Ecdysozoa</taxon>
        <taxon>Arthropoda</taxon>
        <taxon>Hexapoda</taxon>
        <taxon>Insecta</taxon>
        <taxon>Pterygota</taxon>
        <taxon>Neoptera</taxon>
        <taxon>Endopterygota</taxon>
        <taxon>Coleoptera</taxon>
        <taxon>Polyphaga</taxon>
        <taxon>Scarabaeiformia</taxon>
        <taxon>Scarabaeidae</taxon>
        <taxon>Rutelinae</taxon>
        <taxon>Popillia</taxon>
    </lineage>
</organism>
<dbReference type="AlphaFoldDB" id="A0AAW1L550"/>
<reference evidence="1 2" key="1">
    <citation type="journal article" date="2024" name="BMC Genomics">
        <title>De novo assembly and annotation of Popillia japonica's genome with initial clues to its potential as an invasive pest.</title>
        <authorList>
            <person name="Cucini C."/>
            <person name="Boschi S."/>
            <person name="Funari R."/>
            <person name="Cardaioli E."/>
            <person name="Iannotti N."/>
            <person name="Marturano G."/>
            <person name="Paoli F."/>
            <person name="Bruttini M."/>
            <person name="Carapelli A."/>
            <person name="Frati F."/>
            <person name="Nardi F."/>
        </authorList>
    </citation>
    <scope>NUCLEOTIDE SEQUENCE [LARGE SCALE GENOMIC DNA]</scope>
    <source>
        <strain evidence="1">DMR45628</strain>
    </source>
</reference>
<protein>
    <submittedName>
        <fullName evidence="1">Cytosolic carboxypeptidase N-terminal domain</fullName>
    </submittedName>
</protein>
<keyword evidence="1" id="KW-0378">Hydrolase</keyword>
<accession>A0AAW1L550</accession>
<keyword evidence="2" id="KW-1185">Reference proteome</keyword>
<gene>
    <name evidence="1" type="ORF">QE152_g17100</name>
</gene>
<proteinExistence type="predicted"/>
<comment type="caution">
    <text evidence="1">The sequence shown here is derived from an EMBL/GenBank/DDBJ whole genome shotgun (WGS) entry which is preliminary data.</text>
</comment>
<keyword evidence="1" id="KW-0645">Protease</keyword>
<evidence type="ECO:0000313" key="1">
    <source>
        <dbReference type="EMBL" id="KAK9728682.1"/>
    </source>
</evidence>
<dbReference type="EMBL" id="JASPKY010000168">
    <property type="protein sequence ID" value="KAK9728682.1"/>
    <property type="molecule type" value="Genomic_DNA"/>
</dbReference>
<evidence type="ECO:0000313" key="2">
    <source>
        <dbReference type="Proteomes" id="UP001458880"/>
    </source>
</evidence>